<dbReference type="Gene3D" id="3.40.50.980">
    <property type="match status" value="6"/>
</dbReference>
<feature type="domain" description="Carrier" evidence="12">
    <location>
        <begin position="4783"/>
        <end position="4858"/>
    </location>
</feature>
<proteinExistence type="inferred from homology"/>
<dbReference type="GO" id="GO:0030170">
    <property type="term" value="F:pyridoxal phosphate binding"/>
    <property type="evidence" value="ECO:0007669"/>
    <property type="project" value="InterPro"/>
</dbReference>
<keyword evidence="3" id="KW-0596">Phosphopantetheine</keyword>
<evidence type="ECO:0000256" key="9">
    <source>
        <dbReference type="ARBA" id="ARBA00029443"/>
    </source>
</evidence>
<comment type="cofactor">
    <cofactor evidence="1">
        <name>pantetheine 4'-phosphate</name>
        <dbReference type="ChEBI" id="CHEBI:47942"/>
    </cofactor>
</comment>
<dbReference type="FunFam" id="3.40.47.10:FF:000019">
    <property type="entry name" value="Polyketide synthase type I"/>
    <property type="match status" value="1"/>
</dbReference>
<gene>
    <name evidence="14" type="ORF">J3U87_07255</name>
</gene>
<dbReference type="CDD" id="cd00610">
    <property type="entry name" value="OAT_like"/>
    <property type="match status" value="1"/>
</dbReference>
<dbReference type="SMART" id="SM00827">
    <property type="entry name" value="PKS_AT"/>
    <property type="match status" value="1"/>
</dbReference>
<dbReference type="InterPro" id="IPR016035">
    <property type="entry name" value="Acyl_Trfase/lysoPLipase"/>
</dbReference>
<dbReference type="InterPro" id="IPR006162">
    <property type="entry name" value="Ppantetheine_attach_site"/>
</dbReference>
<evidence type="ECO:0000259" key="13">
    <source>
        <dbReference type="PROSITE" id="PS52004"/>
    </source>
</evidence>
<keyword evidence="15" id="KW-1185">Reference proteome</keyword>
<evidence type="ECO:0000259" key="12">
    <source>
        <dbReference type="PROSITE" id="PS50075"/>
    </source>
</evidence>
<dbReference type="Gene3D" id="3.90.1150.10">
    <property type="entry name" value="Aspartate Aminotransferase, domain 1"/>
    <property type="match status" value="1"/>
</dbReference>
<dbReference type="GO" id="GO:0043041">
    <property type="term" value="P:amino acid activation for nonribosomal peptide biosynthetic process"/>
    <property type="evidence" value="ECO:0007669"/>
    <property type="project" value="TreeGrafter"/>
</dbReference>
<dbReference type="Pfam" id="PF00550">
    <property type="entry name" value="PP-binding"/>
    <property type="match status" value="4"/>
</dbReference>
<dbReference type="CDD" id="cd05930">
    <property type="entry name" value="A_NRPS"/>
    <property type="match status" value="2"/>
</dbReference>
<dbReference type="Pfam" id="PF00698">
    <property type="entry name" value="Acyl_transf_1"/>
    <property type="match status" value="1"/>
</dbReference>
<evidence type="ECO:0000256" key="10">
    <source>
        <dbReference type="ARBA" id="ARBA00054155"/>
    </source>
</evidence>
<dbReference type="PROSITE" id="PS52004">
    <property type="entry name" value="KS3_2"/>
    <property type="match status" value="1"/>
</dbReference>
<dbReference type="InterPro" id="IPR014031">
    <property type="entry name" value="Ketoacyl_synth_C"/>
</dbReference>
<dbReference type="Gene3D" id="2.30.38.10">
    <property type="entry name" value="Luciferase, Domain 3"/>
    <property type="match status" value="3"/>
</dbReference>
<dbReference type="Gene3D" id="3.30.70.3290">
    <property type="match status" value="1"/>
</dbReference>
<dbReference type="InterPro" id="IPR015421">
    <property type="entry name" value="PyrdxlP-dep_Trfase_major"/>
</dbReference>
<dbReference type="CDD" id="cd17646">
    <property type="entry name" value="A_NRPS_AB3403-like"/>
    <property type="match status" value="1"/>
</dbReference>
<dbReference type="Gene3D" id="3.30.559.30">
    <property type="entry name" value="Nonribosomal peptide synthetase, condensation domain"/>
    <property type="match status" value="4"/>
</dbReference>
<dbReference type="GO" id="GO:0004315">
    <property type="term" value="F:3-oxoacyl-[acyl-carrier-protein] synthase activity"/>
    <property type="evidence" value="ECO:0007669"/>
    <property type="project" value="InterPro"/>
</dbReference>
<feature type="region of interest" description="Disordered" evidence="11">
    <location>
        <begin position="5320"/>
        <end position="5354"/>
    </location>
</feature>
<dbReference type="GO" id="GO:0044550">
    <property type="term" value="P:secondary metabolite biosynthetic process"/>
    <property type="evidence" value="ECO:0007669"/>
    <property type="project" value="TreeGrafter"/>
</dbReference>
<evidence type="ECO:0000256" key="11">
    <source>
        <dbReference type="SAM" id="MobiDB-lite"/>
    </source>
</evidence>
<dbReference type="SMART" id="SM00825">
    <property type="entry name" value="PKS_KS"/>
    <property type="match status" value="1"/>
</dbReference>
<dbReference type="RefSeq" id="WP_237382364.1">
    <property type="nucleotide sequence ID" value="NZ_CP071793.1"/>
</dbReference>
<dbReference type="FunFam" id="3.30.559.10:FF:000012">
    <property type="entry name" value="Non-ribosomal peptide synthetase"/>
    <property type="match status" value="1"/>
</dbReference>
<evidence type="ECO:0000313" key="14">
    <source>
        <dbReference type="EMBL" id="QTD52255.1"/>
    </source>
</evidence>
<dbReference type="InterPro" id="IPR020845">
    <property type="entry name" value="AMP-binding_CS"/>
</dbReference>
<dbReference type="NCBIfam" id="NF003417">
    <property type="entry name" value="PRK04813.1"/>
    <property type="match status" value="3"/>
</dbReference>
<dbReference type="CDD" id="cd00833">
    <property type="entry name" value="PKS"/>
    <property type="match status" value="1"/>
</dbReference>
<dbReference type="InterPro" id="IPR005814">
    <property type="entry name" value="Aminotrans_3"/>
</dbReference>
<dbReference type="InterPro" id="IPR018201">
    <property type="entry name" value="Ketoacyl_synth_AS"/>
</dbReference>
<dbReference type="InterPro" id="IPR045851">
    <property type="entry name" value="AMP-bd_C_sf"/>
</dbReference>
<comment type="similarity">
    <text evidence="9">In the C-terminal section; belongs to the NRP synthetase family.</text>
</comment>
<feature type="domain" description="Carrier" evidence="12">
    <location>
        <begin position="966"/>
        <end position="1041"/>
    </location>
</feature>
<dbReference type="Proteomes" id="UP000663929">
    <property type="component" value="Chromosome"/>
</dbReference>
<dbReference type="GO" id="GO:0005737">
    <property type="term" value="C:cytoplasm"/>
    <property type="evidence" value="ECO:0007669"/>
    <property type="project" value="UniProtKB-SubCell"/>
</dbReference>
<dbReference type="InterPro" id="IPR016039">
    <property type="entry name" value="Thiolase-like"/>
</dbReference>
<reference evidence="14" key="1">
    <citation type="submission" date="2021-03" db="EMBL/GenBank/DDBJ databases">
        <title>Acanthopleuribacteraceae sp. M133.</title>
        <authorList>
            <person name="Wang G."/>
        </authorList>
    </citation>
    <scope>NUCLEOTIDE SEQUENCE</scope>
    <source>
        <strain evidence="14">M133</strain>
    </source>
</reference>
<dbReference type="Pfam" id="PF16197">
    <property type="entry name" value="KAsynt_C_assoc"/>
    <property type="match status" value="1"/>
</dbReference>
<dbReference type="InterPro" id="IPR016036">
    <property type="entry name" value="Malonyl_transacylase_ACP-bd"/>
</dbReference>
<dbReference type="InterPro" id="IPR014043">
    <property type="entry name" value="Acyl_transferase_dom"/>
</dbReference>
<evidence type="ECO:0000256" key="7">
    <source>
        <dbReference type="ARBA" id="ARBA00022898"/>
    </source>
</evidence>
<dbReference type="PROSITE" id="PS00606">
    <property type="entry name" value="KS3_1"/>
    <property type="match status" value="1"/>
</dbReference>
<sequence>MDHRELLKKSLLKIQDLERRLSQAERREREPIAIVGMGCRLPGGARDPSALWDLLIRGVDATGEVPAGRWRDAHLYDPEPERPGKFYTRRGGFLDGVDRFDASFFRITPREAEAMDPQQRLLLEVAWEALEHACMPPDGLYGQVGGVFVGITRVDYGMSQLLGGDPRHIDAYSGTGSALGVAAGRLSFVLGLTGPSFAVDTACSSSLVALHQACTALRRDECRFALAGGVNLLLRPELHVNFCQARMLAPDGRCKTFDSAADGLALSEGAGILVLKRLRDARADGDRVLAVIRGSAINQDGPSGGLTVPNGPAQVRVIRAALAQAGLRPDEVDLIEAHGTGTALGDPIEMGSLGEVFADRGDAGPLVVGSLKTNFGHMESAAGVSGVIKLVLALQHETVPPHLHFHEPNPRIAWSRLPIEVPVAARCWPRGSRPRIAGVSGFGVSGTNAHLILAEAPPVGAAPIARDAAAPAASPGDERAAALLLCARSEGAVRDLAARYADRLEATDDATWRPLCHAASRYRTAFEVRVPLAACDRLSMVAQLRALAAAAPGAPEPIRLGKNHLPRLLFLFSGQGCQFAGMARRLYEMNGVFRETLDRCAAVLDELLPQPLSALLFAAQGDEAIHDTGAAQPALFALQAALAAQWRAWGVEPDVVLGHSVGQYAAARVADVFSLEDGLRLIARRGALMSALPREGCMASVMAPESEIVPLLAAYQGRIEIAARNAPAALVLSGESEAVRALTRDLKERGITVREIKASHAFHSHLMEPMLEPFRAFAAGIEYRSPRIPLVGNEDGLILEEWRVPDGAWWANHCRAPVAFAPGLRAALGEPDEAATTLCVELGPRPVLLALGRQSGLDPACWLPSLDPREPDDLVMARGLATMAAHGVAVDWDAFYGAPAPRMDLPLYPFQRKRHWLPESDAGLAPPDARQAVSAPVDSVASSADPVTQAVDSAPDESGVRGASDRDLRAEVIELVAELMHMEPGELDPQAEFLEMGADSLLLMDAIQVIKRRFGIELTMRQFFEDVTHTGALAAYIEARVPARCRSVEATRAPETVSVAQPTSVQASVTSTTGAAGGDPVAQVVLEQLALMRQQLTMLGGHAGSTAMHTALEQASVALGGTEPAPSTPSNAPHTGDGAPVSIGTGAGETGEEARLSPLRALRAKPASGLSLTEAQQSWLNGFVGEYTARTARSKAEAQRCRPGLADSRASFGFRFSTKEMLYPIVGDRADGAHLTDIDGNEYVDLTMGFGSLLFGNHPEFVHRAVVEEMGRGTQVGPRSRLMAEVAERFVSLTGVERVAFTNSGTEAVMTAIRMLRTVTGRTRIALFEGAYHGHADTTLIGGRMMSGEPHAWPMAPGVPDALAEQAVVLPWNDDRALEYLRRHAGELAAVLVEPVQSRRPDVQPVAFLRELRALTRAADTPLLLDEMITGFRTHPGGIQALWGVEADVVTYGKVIGGGLPIGVLAGKARYLDAADGGLWAYGDTSFPGAEKTYFAGTFCQHPHIMAAARAVLQHLQDEGPELQETLTRRTRDLVARLNGVFAECGVAVEAVSFASWFLFRGEPDLELFHYHLNHLGVFICEGRSCFVATSHSDADLDRVVAAVRETCRVMVAQGFWQLQTRTVAAAPRVAAKPAEPAPKQVALSEAQRQLWLVACLDEAGSRAYHETSVMELRGPLQVAHLKDALRQVVARHEALRMRILVEGSEAVQEVFDEVPVDLPMIDLSEAGPQEADAAADAWLLAESERGLDPTATPWRFTLLRLHETRHLLVYTAHHLFSDGWSIAVVWRDLCRIYKALAAGEAPELPPASGFRSFLAAQRTAASDGTWDDHRRYWSARFGDRPEPLQLPTVRPRPANKSWHGARLIRELPADLLAEVRQTARRKGMTPFFLLLGAFTALLHRLSGQARLVVGTPTANRDKTGMDDMVGYCTHLLPILSEHDGDPRLDAHLAGVKRSLLDAFDHAALPFAELLAMLEPEHEPSRAPLLDVVFNFEVPDVPDMGELEIAAFETPLTATAFDLTLSVMAKGGTCYLECDYQSDLFDETFIASFLDAYRGVLVEIAGAESDPRLSQVPLLTKAQSRAWLVDWNRTERLHPPHRALGAWLEESFACHADRVALRDGDTEWTFAQLEAQTARLASVLRDRGVGSESVVALCLPRGRAWLVSLLAVLRAGGAWLPLDPAWPEARLTQLLHDASPTLVLGEDDRLLAADRVPWLAWSQLLAAEPGIEPGWRSGELHPEQLAYVLYTSGSTGRPKGVAVSRRALLTYLTWSVVRYDSDGLALLHGAVGFDATLTGVFAPLLTGRTLQIVPPGAELDALCHALSEPHKLGLLKVTPAHLESLSRLLGDRPVRASVASLIVGGEAFGRRLAEDWRARLGSTPIVNEYGPTETTVGCAAHWFTVPDERSPVVSIGRPLSACRLYVVDAALRPLPPGVPGELLIGGEQVARGYAGRAALTAECFVPDPFGEEPGARLYRSGDRVRLMPSLDGGPAELVFLDRIDRQVKVQGYRVEPAEVEAALTMLDNVAEAMVFAIRPDGQGHCLAAAVVPAIDSPDGGTRIDGSRLARALGERVPHYMVPARWLIVERLPLTANGKRDRDTLRLMALAQSPSSEPAPMIGVEVDEPEVALLVGIWCEILKRKGLGPDSNFFECGGHSLSATKLIGRVHRELGVLVPLKHLFDAPTPRRFLHALRSETRGDVQPLPVLRPAPETESAPLSLNQQRLWFLDRLNGPGAVYNMPWAVRLCGRLDPARLERALAAVVARQRTLRTAFIEVDGEGVQVIRDMGQVDTTIPVTDLRELTGEARLRRVGEMAEAHARSPFDLAEGPLIRLHLLRLGETEWMLLGNLHHSAGDGWSVGLLVRELSACYTRPERPALPELVLHYTDVARWQRRPEVVAALAARLDYWRTKLAGAPESLALPTDRPRPARQSHRGDRVPIRISCDQASALYDLCQSQRVTPFMALLAGFGTLLARFSGSADLVIGTPVANRERPETAHLIGFFVNMLPLRLLLDDDMDTAALLAQVRRTCLEAYAHQELPFERLVDALDLQRDLSREPLFQAVLVLQNVPPIELDIPELTFSSVPVAHHTAKYDLTLTLEECDDQMVGELEFATDLFDRGTAERMVATFVHLLERMCAEPKSSVATLDVLDETQKRHLLVHFNQTDVDFDWPPTLDRVLAAQARRTPDAVALVWGEGASRSEMTYGELHGEADRWAAVLRGLGVGPESRVGVCAFRSVEMVVALLAVVKAGAAWVPLDPEYPDSRLGFVLEDAGVALILTQEALVARLSSLSAIEGTPLLPLDGDPPATVSELSRSSRAPVVQPDHLAYVIFTSGSTGKPKGAMNTHRAICNRLAWMQAAYGLDASDRVLQKTPYSFDVSVWEFFWPLAVGAALVVAEPGGHRDPYYLMRVIDAERITTLHFVPSMLDAFLEAHADFESGDSLARVICSGEALARDLQLRFHDAFPKVDLHNLYGPTEAAIDVSHWTCRPDDGRHEVPIGKAIANLRLYIVDRRGQPVPIGAPGELLIGGVGLARGYEGRPDLTAERFVPDPFGSPGDRVYRTGDLARFLPDGNILFLGRLDFQVKLRGFRIELGEIEAQLVRLPEVGRAVVTLRRDAGEASLVAWLVTKEGMASPDGADPEEPLCADVLRHRLLEILPEYMVPARFVWLKEIPLSANGKIDRRPLDAIPLPDIDPVEEDEVAERPQTPAAQTLASVWREVLDCRPPRTNDNFFQMGGDSIRAIRLVARAAKHRLKLELEDVFRFPHLGAMAAATEIVETESERPGEPGPFALVDAETRAALPAEVVDAYPLTRLQFGMLFHGDLQSDQAMYRDLFGFRFEGPFEERAFHAALCGLIAAHPVLRTTFETSAYREPLQLVYREVPTPLEVIDLRGMDSQAQEDEIERRRADRLRRNFSWRQAPLLAFEVLRLADDRFFFLVAFHHAILDGWSFASMVTELFRRYLSMLDVAVEPPTPSPELSFRGFVALEAAARRDAVALAFWSRELTDVPITRPPRFPTGFRRPADPSGSMSVEVPASVSRGLSVLADELGCPLKSVLLAVHLRALAHLLGPRGEVVTGLIANGRPERESAERVLGLFLNTLPFRFRIQAESGRAMVRRVLEKERALLGVRRVPLFDLQRLDGRNGAALCHVVFNYVDFHVYASVARLGKMRLLETRDHELTNFPLTANFIRDREADSVVLNLCYDPDRMDGGWLAQAAQVYRAALIAMVEGCERDVRHWPLGSPGSRAWWTPPIEAASPVPAAPVTGEMSIPTWPADVDPTAPAIRAGARTIDFAELERRVTHLATTLQREGVRPGVVVGLCFGRVPELVIAMWAVWRAGGAWLPLDPEDPPERLRFLVDDASAALILGDDRVGDRFGEIAATLSFDAGTAMMDAVCEPSAPTLVHPDDLAYVLYTSGSTGKPKGVAVTHASLEHYLGYARTRYTPEGGTLVHGAPGFDATLTSLFVATLVGAPLTLISETDTLSALTDWMLQPVDLGFLKVTPAHLEGLAGLLGDRLPACRIGTLIVGGDALPAASARAWRERLPGTAIVNEYGPTETVVGCAAWTYDGAQTEGESVPIGVPLTGLRLYLVDDDLRPVAPGCPGELLIGGAQLARGYMGRPAATAERFVPDPFGEEQGARLYRSGDRCRLLTSPDGGAVLEYLGRGDDQVKIRGFRVEPAELTQALPGLSGVVEGRATVVHDARGQAHLAACVVTSDPESHGPQTWRTELERRLPRHMAPELWVRLDALPLNARGKVDGRALAELARARWDDAGRGETGAAAVPLTETQRWVIDLFAEVLALDTLHLDDDFFAVGGHSLTATRVIARCRDLLEIELPLRALFDAPTPRAFAARLRQARTRVDTPMVPVTRGTLMPTSFAQQRLWFVDQLEGSHSAYNISAAIQLAGPLDAEALARAFAMTIDRHESLRTRFTDEDGTPYQVILEDVPFELERVDLSGLEPDVRAAEMAARIHEEADRPFDLAGSALIRVTLIALEPDRHLLLATLHHIVADGWSVDVLVRELAECYRAASLGEVPRLEPPGIQYADFAVWQRGLLEGSVRDALLAFWMETLDALPDPVLLEPDVTPVSASPERTGSAFAPAPAGFVSRRMPDETWTALRDFNRREGVTLFMTLLAVLDLLLWQRTGRTDLVVGTDVAGRDRAELEGLIGFFVNQLALRTRLDAEGHFRDLLGAVKRTTLAAYDHQELPFDLLVGELGSRRDGVSAAPFAIKLVLQHQPRPFVLQDLSATFLESRASVAKMDLLLNAVETGDGLDWILEFNAARYGEAGMQRLLAHVDWLLDAVIKAPERALRDLRAALNDREEEERVARERAAKTKNQKALKGRRARRRTGARS</sequence>
<protein>
    <submittedName>
        <fullName evidence="14">Amino acid adenylation domain-containing protein</fullName>
    </submittedName>
</protein>
<dbReference type="KEGG" id="scor:J3U87_07255"/>
<keyword evidence="7" id="KW-0663">Pyridoxal phosphate</keyword>
<feature type="region of interest" description="Disordered" evidence="11">
    <location>
        <begin position="941"/>
        <end position="964"/>
    </location>
</feature>
<dbReference type="Pfam" id="PF13193">
    <property type="entry name" value="AMP-binding_C"/>
    <property type="match status" value="2"/>
</dbReference>
<dbReference type="Gene3D" id="3.30.559.10">
    <property type="entry name" value="Chloramphenicol acetyltransferase-like domain"/>
    <property type="match status" value="4"/>
</dbReference>
<dbReference type="Pfam" id="PF02801">
    <property type="entry name" value="Ketoacyl-synt_C"/>
    <property type="match status" value="1"/>
</dbReference>
<evidence type="ECO:0000313" key="15">
    <source>
        <dbReference type="Proteomes" id="UP000663929"/>
    </source>
</evidence>
<dbReference type="PANTHER" id="PTHR45527:SF1">
    <property type="entry name" value="FATTY ACID SYNTHASE"/>
    <property type="match status" value="1"/>
</dbReference>
<dbReference type="InterPro" id="IPR014030">
    <property type="entry name" value="Ketoacyl_synth_N"/>
</dbReference>
<dbReference type="SUPFAM" id="SSF53383">
    <property type="entry name" value="PLP-dependent transferases"/>
    <property type="match status" value="1"/>
</dbReference>
<dbReference type="SUPFAM" id="SSF56801">
    <property type="entry name" value="Acetyl-CoA synthetase-like"/>
    <property type="match status" value="3"/>
</dbReference>
<evidence type="ECO:0000256" key="8">
    <source>
        <dbReference type="ARBA" id="ARBA00023054"/>
    </source>
</evidence>
<dbReference type="InterPro" id="IPR000873">
    <property type="entry name" value="AMP-dep_synth/lig_dom"/>
</dbReference>
<dbReference type="Pfam" id="PF00109">
    <property type="entry name" value="ketoacyl-synt"/>
    <property type="match status" value="1"/>
</dbReference>
<dbReference type="InterPro" id="IPR001242">
    <property type="entry name" value="Condensation_dom"/>
</dbReference>
<evidence type="ECO:0000256" key="2">
    <source>
        <dbReference type="ARBA" id="ARBA00004496"/>
    </source>
</evidence>
<dbReference type="Gene3D" id="1.10.1200.10">
    <property type="entry name" value="ACP-like"/>
    <property type="match status" value="4"/>
</dbReference>
<dbReference type="InterPro" id="IPR009081">
    <property type="entry name" value="PP-bd_ACP"/>
</dbReference>
<dbReference type="GO" id="GO:0006633">
    <property type="term" value="P:fatty acid biosynthetic process"/>
    <property type="evidence" value="ECO:0007669"/>
    <property type="project" value="InterPro"/>
</dbReference>
<feature type="domain" description="Ketosynthase family 3 (KS3)" evidence="13">
    <location>
        <begin position="29"/>
        <end position="455"/>
    </location>
</feature>
<accession>A0A8A4U0H7</accession>
<dbReference type="InterPro" id="IPR036736">
    <property type="entry name" value="ACP-like_sf"/>
</dbReference>
<feature type="compositionally biased region" description="Basic and acidic residues" evidence="11">
    <location>
        <begin position="5320"/>
        <end position="5333"/>
    </location>
</feature>
<dbReference type="InterPro" id="IPR015424">
    <property type="entry name" value="PyrdxlP-dep_Trfase"/>
</dbReference>
<dbReference type="InterPro" id="IPR023213">
    <property type="entry name" value="CAT-like_dom_sf"/>
</dbReference>
<feature type="domain" description="Carrier" evidence="12">
    <location>
        <begin position="2620"/>
        <end position="2695"/>
    </location>
</feature>
<keyword evidence="5" id="KW-0597">Phosphoprotein</keyword>
<dbReference type="InterPro" id="IPR015422">
    <property type="entry name" value="PyrdxlP-dep_Trfase_small"/>
</dbReference>
<name>A0A8A4U0H7_SULCO</name>
<dbReference type="SUPFAM" id="SSF52777">
    <property type="entry name" value="CoA-dependent acyltransferases"/>
    <property type="match status" value="8"/>
</dbReference>
<dbReference type="EMBL" id="CP071793">
    <property type="protein sequence ID" value="QTD52255.1"/>
    <property type="molecule type" value="Genomic_DNA"/>
</dbReference>
<dbReference type="Pfam" id="PF00501">
    <property type="entry name" value="AMP-binding"/>
    <property type="match status" value="3"/>
</dbReference>
<dbReference type="InterPro" id="IPR001227">
    <property type="entry name" value="Ac_transferase_dom_sf"/>
</dbReference>
<dbReference type="InterPro" id="IPR032821">
    <property type="entry name" value="PKS_assoc"/>
</dbReference>
<dbReference type="Pfam" id="PF00202">
    <property type="entry name" value="Aminotran_3"/>
    <property type="match status" value="1"/>
</dbReference>
<dbReference type="FunFam" id="3.40.50.980:FF:000001">
    <property type="entry name" value="Non-ribosomal peptide synthetase"/>
    <property type="match status" value="1"/>
</dbReference>
<evidence type="ECO:0000256" key="1">
    <source>
        <dbReference type="ARBA" id="ARBA00001957"/>
    </source>
</evidence>
<dbReference type="SUPFAM" id="SSF52151">
    <property type="entry name" value="FabD/lysophospholipase-like"/>
    <property type="match status" value="1"/>
</dbReference>
<dbReference type="Gene3D" id="3.40.366.10">
    <property type="entry name" value="Malonyl-Coenzyme A Acyl Carrier Protein, domain 2"/>
    <property type="match status" value="1"/>
</dbReference>
<dbReference type="Gene3D" id="3.30.300.30">
    <property type="match status" value="3"/>
</dbReference>
<feature type="region of interest" description="Disordered" evidence="11">
    <location>
        <begin position="1120"/>
        <end position="1152"/>
    </location>
</feature>
<keyword evidence="4" id="KW-0963">Cytoplasm</keyword>
<feature type="domain" description="Carrier" evidence="12">
    <location>
        <begin position="3703"/>
        <end position="3777"/>
    </location>
</feature>
<dbReference type="GO" id="GO:0031177">
    <property type="term" value="F:phosphopantetheine binding"/>
    <property type="evidence" value="ECO:0007669"/>
    <property type="project" value="InterPro"/>
</dbReference>
<dbReference type="GO" id="GO:0008483">
    <property type="term" value="F:transaminase activity"/>
    <property type="evidence" value="ECO:0007669"/>
    <property type="project" value="InterPro"/>
</dbReference>
<dbReference type="Gene3D" id="3.40.640.10">
    <property type="entry name" value="Type I PLP-dependent aspartate aminotransferase-like (Major domain)"/>
    <property type="match status" value="1"/>
</dbReference>
<dbReference type="InterPro" id="IPR010071">
    <property type="entry name" value="AA_adenyl_dom"/>
</dbReference>
<dbReference type="PANTHER" id="PTHR45527">
    <property type="entry name" value="NONRIBOSOMAL PEPTIDE SYNTHETASE"/>
    <property type="match status" value="1"/>
</dbReference>
<organism evidence="14 15">
    <name type="scientific">Sulfidibacter corallicola</name>
    <dbReference type="NCBI Taxonomy" id="2818388"/>
    <lineage>
        <taxon>Bacteria</taxon>
        <taxon>Pseudomonadati</taxon>
        <taxon>Acidobacteriota</taxon>
        <taxon>Holophagae</taxon>
        <taxon>Acanthopleuribacterales</taxon>
        <taxon>Acanthopleuribacteraceae</taxon>
        <taxon>Sulfidibacter</taxon>
    </lineage>
</organism>
<dbReference type="FunFam" id="3.30.300.30:FF:000015">
    <property type="entry name" value="Nonribosomal peptide synthase SidD"/>
    <property type="match status" value="1"/>
</dbReference>
<evidence type="ECO:0000256" key="4">
    <source>
        <dbReference type="ARBA" id="ARBA00022490"/>
    </source>
</evidence>
<evidence type="ECO:0000256" key="3">
    <source>
        <dbReference type="ARBA" id="ARBA00022450"/>
    </source>
</evidence>
<dbReference type="SMART" id="SM01294">
    <property type="entry name" value="PKS_PP_betabranch"/>
    <property type="match status" value="1"/>
</dbReference>
<dbReference type="InterPro" id="IPR020806">
    <property type="entry name" value="PKS_PP-bd"/>
</dbReference>
<dbReference type="SUPFAM" id="SSF47336">
    <property type="entry name" value="ACP-like"/>
    <property type="match status" value="4"/>
</dbReference>
<dbReference type="NCBIfam" id="TIGR01733">
    <property type="entry name" value="AA-adenyl-dom"/>
    <property type="match status" value="3"/>
</dbReference>
<dbReference type="SMART" id="SM00823">
    <property type="entry name" value="PKS_PP"/>
    <property type="match status" value="4"/>
</dbReference>
<comment type="subcellular location">
    <subcellularLocation>
        <location evidence="2">Cytoplasm</location>
    </subcellularLocation>
</comment>
<dbReference type="FunFam" id="3.40.50.12780:FF:000012">
    <property type="entry name" value="Non-ribosomal peptide synthetase"/>
    <property type="match status" value="1"/>
</dbReference>
<dbReference type="CDD" id="cd19531">
    <property type="entry name" value="LCL_NRPS-like"/>
    <property type="match status" value="3"/>
</dbReference>
<dbReference type="PROSITE" id="PS00012">
    <property type="entry name" value="PHOSPHOPANTETHEINE"/>
    <property type="match status" value="2"/>
</dbReference>
<dbReference type="PROSITE" id="PS50075">
    <property type="entry name" value="CARRIER"/>
    <property type="match status" value="4"/>
</dbReference>
<evidence type="ECO:0000256" key="6">
    <source>
        <dbReference type="ARBA" id="ARBA00022679"/>
    </source>
</evidence>
<comment type="function">
    <text evidence="10">Involved in production of the polyketide antibiotic thailandamide.</text>
</comment>
<feature type="compositionally biased region" description="Basic residues" evidence="11">
    <location>
        <begin position="5334"/>
        <end position="5354"/>
    </location>
</feature>
<evidence type="ECO:0000256" key="5">
    <source>
        <dbReference type="ARBA" id="ARBA00022553"/>
    </source>
</evidence>
<dbReference type="Gene3D" id="3.40.47.10">
    <property type="match status" value="1"/>
</dbReference>
<dbReference type="PROSITE" id="PS00455">
    <property type="entry name" value="AMP_BINDING"/>
    <property type="match status" value="3"/>
</dbReference>
<dbReference type="FunFam" id="2.30.38.10:FF:000001">
    <property type="entry name" value="Non-ribosomal peptide synthetase PvdI"/>
    <property type="match status" value="1"/>
</dbReference>
<dbReference type="InterPro" id="IPR020841">
    <property type="entry name" value="PKS_Beta-ketoAc_synthase_dom"/>
</dbReference>
<keyword evidence="8" id="KW-0175">Coiled coil</keyword>
<dbReference type="InterPro" id="IPR025110">
    <property type="entry name" value="AMP-bd_C"/>
</dbReference>
<dbReference type="Pfam" id="PF00668">
    <property type="entry name" value="Condensation"/>
    <property type="match status" value="4"/>
</dbReference>
<dbReference type="SUPFAM" id="SSF53901">
    <property type="entry name" value="Thiolase-like"/>
    <property type="match status" value="1"/>
</dbReference>
<dbReference type="SUPFAM" id="SSF55048">
    <property type="entry name" value="Probable ACP-binding domain of malonyl-CoA ACP transacylase"/>
    <property type="match status" value="1"/>
</dbReference>
<dbReference type="FunFam" id="3.40.50.980:FF:000002">
    <property type="entry name" value="Enterobactin synthetase component F"/>
    <property type="match status" value="1"/>
</dbReference>
<keyword evidence="6" id="KW-0808">Transferase</keyword>